<feature type="region of interest" description="Disordered" evidence="1">
    <location>
        <begin position="1"/>
        <end position="35"/>
    </location>
</feature>
<evidence type="ECO:0000256" key="1">
    <source>
        <dbReference type="SAM" id="MobiDB-lite"/>
    </source>
</evidence>
<proteinExistence type="predicted"/>
<dbReference type="Proteomes" id="UP000030676">
    <property type="component" value="Unassembled WGS sequence"/>
</dbReference>
<dbReference type="HOGENOM" id="CLU_2333693_0_0_1"/>
<gene>
    <name evidence="2" type="ORF">FOPG_17067</name>
</gene>
<sequence>MTTQVISVNSNNDDDNKISNPPHLQGQRLLTSHSTTDPEIRDFLVEKQAEWAVDSRATTVETNKMRFIYAVADLPRGPIDFHGNELNSERVVNGEIAI</sequence>
<evidence type="ECO:0000313" key="2">
    <source>
        <dbReference type="EMBL" id="EXL66783.1"/>
    </source>
</evidence>
<accession>X0GTV0</accession>
<reference evidence="2" key="1">
    <citation type="submission" date="2011-11" db="EMBL/GenBank/DDBJ databases">
        <title>The Genome Sequence of Fusarium oxysporum PHW808.</title>
        <authorList>
            <consortium name="The Broad Institute Genome Sequencing Platform"/>
            <person name="Ma L.-J."/>
            <person name="Gale L.R."/>
            <person name="Schwartz D.C."/>
            <person name="Zhou S."/>
            <person name="Corby-Kistler H."/>
            <person name="Young S.K."/>
            <person name="Zeng Q."/>
            <person name="Gargeya S."/>
            <person name="Fitzgerald M."/>
            <person name="Haas B."/>
            <person name="Abouelleil A."/>
            <person name="Alvarado L."/>
            <person name="Arachchi H.M."/>
            <person name="Berlin A."/>
            <person name="Brown A."/>
            <person name="Chapman S.B."/>
            <person name="Chen Z."/>
            <person name="Dunbar C."/>
            <person name="Freedman E."/>
            <person name="Gearin G."/>
            <person name="Goldberg J."/>
            <person name="Griggs A."/>
            <person name="Gujja S."/>
            <person name="Heiman D."/>
            <person name="Howarth C."/>
            <person name="Larson L."/>
            <person name="Lui A."/>
            <person name="MacDonald P.J.P."/>
            <person name="Montmayeur A."/>
            <person name="Murphy C."/>
            <person name="Neiman D."/>
            <person name="Pearson M."/>
            <person name="Priest M."/>
            <person name="Roberts A."/>
            <person name="Saif S."/>
            <person name="Shea T."/>
            <person name="Shenoy N."/>
            <person name="Sisk P."/>
            <person name="Stolte C."/>
            <person name="Sykes S."/>
            <person name="Wortman J."/>
            <person name="Nusbaum C."/>
            <person name="Birren B."/>
        </authorList>
    </citation>
    <scope>NUCLEOTIDE SEQUENCE [LARGE SCALE GENOMIC DNA]</scope>
    <source>
        <strain evidence="2">54008</strain>
    </source>
</reference>
<feature type="compositionally biased region" description="Low complexity" evidence="1">
    <location>
        <begin position="1"/>
        <end position="11"/>
    </location>
</feature>
<name>X0GTV0_FUSOX</name>
<protein>
    <submittedName>
        <fullName evidence="2">Uncharacterized protein</fullName>
    </submittedName>
</protein>
<reference evidence="2" key="2">
    <citation type="submission" date="2012-05" db="EMBL/GenBank/DDBJ databases">
        <title>The Genome Annotation of Fusarium oxysporum PHW808.</title>
        <authorList>
            <consortium name="The Broad Institute Genomics Platform"/>
            <person name="Ma L.-J."/>
            <person name="Corby-Kistler H."/>
            <person name="Broz K."/>
            <person name="Gale L.R."/>
            <person name="Jonkers W."/>
            <person name="O'Donnell K."/>
            <person name="Ploetz R."/>
            <person name="Steinberg C."/>
            <person name="Schwartz D.C."/>
            <person name="VanEtten H."/>
            <person name="Zhou S."/>
            <person name="Young S.K."/>
            <person name="Zeng Q."/>
            <person name="Gargeya S."/>
            <person name="Fitzgerald M."/>
            <person name="Abouelleil A."/>
            <person name="Alvarado L."/>
            <person name="Chapman S.B."/>
            <person name="Gainer-Dewar J."/>
            <person name="Goldberg J."/>
            <person name="Griggs A."/>
            <person name="Gujja S."/>
            <person name="Hansen M."/>
            <person name="Howarth C."/>
            <person name="Imamovic A."/>
            <person name="Ireland A."/>
            <person name="Larimer J."/>
            <person name="McCowan C."/>
            <person name="Murphy C."/>
            <person name="Pearson M."/>
            <person name="Poon T.W."/>
            <person name="Priest M."/>
            <person name="Roberts A."/>
            <person name="Saif S."/>
            <person name="Shea T."/>
            <person name="Sykes S."/>
            <person name="Wortman J."/>
            <person name="Nusbaum C."/>
            <person name="Birren B."/>
        </authorList>
    </citation>
    <scope>NUCLEOTIDE SEQUENCE</scope>
    <source>
        <strain evidence="2">54008</strain>
    </source>
</reference>
<organism evidence="2">
    <name type="scientific">Fusarium oxysporum f. sp. conglutinans race 2 54008</name>
    <dbReference type="NCBI Taxonomy" id="1089457"/>
    <lineage>
        <taxon>Eukaryota</taxon>
        <taxon>Fungi</taxon>
        <taxon>Dikarya</taxon>
        <taxon>Ascomycota</taxon>
        <taxon>Pezizomycotina</taxon>
        <taxon>Sordariomycetes</taxon>
        <taxon>Hypocreomycetidae</taxon>
        <taxon>Hypocreales</taxon>
        <taxon>Nectriaceae</taxon>
        <taxon>Fusarium</taxon>
        <taxon>Fusarium oxysporum species complex</taxon>
    </lineage>
</organism>
<dbReference type="EMBL" id="JH659006">
    <property type="protein sequence ID" value="EXL66783.1"/>
    <property type="molecule type" value="Genomic_DNA"/>
</dbReference>
<dbReference type="AlphaFoldDB" id="X0GTV0"/>